<keyword evidence="1" id="KW-0813">Transport</keyword>
<feature type="domain" description="Cytochrome c" evidence="8">
    <location>
        <begin position="22"/>
        <end position="107"/>
    </location>
</feature>
<keyword evidence="7" id="KW-0732">Signal</keyword>
<evidence type="ECO:0000256" key="6">
    <source>
        <dbReference type="PROSITE-ProRule" id="PRU00433"/>
    </source>
</evidence>
<dbReference type="InterPro" id="IPR050597">
    <property type="entry name" value="Cytochrome_c_Oxidase_Subunit"/>
</dbReference>
<sequence>MKRILIGLVAGAVISQAAVLVGDSSRGAALFKSQNCETCHSINGEGGKMAPDLGKRASRGYSPADLAALMWNHAPQMWSAMEKANLTKPKLDSQQSADLFAYFFAARYFEKKGDAGRGRQLFVSKGCAECHNITSTNGLGGTPVMKWASVTDPIELARQMWNHSPKMRDTMGAKGMKMPILTALEMNDIAVYLQNLPQTKNLKPEFAPASPTTGETLFQAKGCIGCHVGENSLAKKSSMRTASEFAASMWNHSSKMKQQSELLPEEMRRLVGYIWALQFATDDGLAARGQKVFEARGCGNCHDKGLAPKLAMGERANSYEMISVLWGHGPSMQKQMASQGIKWPRFENTDMSDLLAYLRTRR</sequence>
<feature type="domain" description="Cytochrome c" evidence="8">
    <location>
        <begin position="113"/>
        <end position="197"/>
    </location>
</feature>
<keyword evidence="10" id="KW-1185">Reference proteome</keyword>
<evidence type="ECO:0000256" key="2">
    <source>
        <dbReference type="ARBA" id="ARBA00022617"/>
    </source>
</evidence>
<name>A0A7S7NTA3_PALFE</name>
<dbReference type="Gene3D" id="1.10.760.10">
    <property type="entry name" value="Cytochrome c-like domain"/>
    <property type="match status" value="3"/>
</dbReference>
<dbReference type="GO" id="GO:0046872">
    <property type="term" value="F:metal ion binding"/>
    <property type="evidence" value="ECO:0007669"/>
    <property type="project" value="UniProtKB-KW"/>
</dbReference>
<reference evidence="9 10" key="1">
    <citation type="submission" date="2020-10" db="EMBL/GenBank/DDBJ databases">
        <title>Complete genome sequence of Paludibaculum fermentans P105T, a facultatively anaerobic acidobacterium capable of dissimilatory Fe(III) reduction.</title>
        <authorList>
            <person name="Dedysh S.N."/>
            <person name="Beletsky A.V."/>
            <person name="Kulichevskaya I.S."/>
            <person name="Mardanov A.V."/>
            <person name="Ravin N.V."/>
        </authorList>
    </citation>
    <scope>NUCLEOTIDE SEQUENCE [LARGE SCALE GENOMIC DNA]</scope>
    <source>
        <strain evidence="9 10">P105</strain>
    </source>
</reference>
<dbReference type="InterPro" id="IPR036909">
    <property type="entry name" value="Cyt_c-like_dom_sf"/>
</dbReference>
<evidence type="ECO:0000256" key="7">
    <source>
        <dbReference type="SAM" id="SignalP"/>
    </source>
</evidence>
<feature type="domain" description="Cytochrome c" evidence="8">
    <location>
        <begin position="284"/>
        <end position="362"/>
    </location>
</feature>
<accession>A0A7S7NTA3</accession>
<keyword evidence="3 6" id="KW-0479">Metal-binding</keyword>
<dbReference type="AlphaFoldDB" id="A0A7S7NTA3"/>
<feature type="chain" id="PRO_5033052961" evidence="7">
    <location>
        <begin position="18"/>
        <end position="362"/>
    </location>
</feature>
<dbReference type="InterPro" id="IPR036280">
    <property type="entry name" value="Multihaem_cyt_sf"/>
</dbReference>
<dbReference type="GO" id="GO:0020037">
    <property type="term" value="F:heme binding"/>
    <property type="evidence" value="ECO:0007669"/>
    <property type="project" value="InterPro"/>
</dbReference>
<evidence type="ECO:0000313" key="10">
    <source>
        <dbReference type="Proteomes" id="UP000593892"/>
    </source>
</evidence>
<dbReference type="SUPFAM" id="SSF48695">
    <property type="entry name" value="Multiheme cytochromes"/>
    <property type="match status" value="1"/>
</dbReference>
<keyword evidence="2 6" id="KW-0349">Heme</keyword>
<dbReference type="SUPFAM" id="SSF46626">
    <property type="entry name" value="Cytochrome c"/>
    <property type="match status" value="3"/>
</dbReference>
<keyword evidence="5 6" id="KW-0408">Iron</keyword>
<dbReference type="RefSeq" id="WP_194451094.1">
    <property type="nucleotide sequence ID" value="NZ_CP063849.1"/>
</dbReference>
<protein>
    <submittedName>
        <fullName evidence="9">C-type cytochrome</fullName>
    </submittedName>
</protein>
<evidence type="ECO:0000256" key="3">
    <source>
        <dbReference type="ARBA" id="ARBA00022723"/>
    </source>
</evidence>
<keyword evidence="4" id="KW-0249">Electron transport</keyword>
<gene>
    <name evidence="9" type="ORF">IRI77_05615</name>
</gene>
<dbReference type="GO" id="GO:0009055">
    <property type="term" value="F:electron transfer activity"/>
    <property type="evidence" value="ECO:0007669"/>
    <property type="project" value="InterPro"/>
</dbReference>
<dbReference type="EMBL" id="CP063849">
    <property type="protein sequence ID" value="QOY89432.1"/>
    <property type="molecule type" value="Genomic_DNA"/>
</dbReference>
<dbReference type="Pfam" id="PF00034">
    <property type="entry name" value="Cytochrom_C"/>
    <property type="match status" value="2"/>
</dbReference>
<feature type="signal peptide" evidence="7">
    <location>
        <begin position="1"/>
        <end position="17"/>
    </location>
</feature>
<evidence type="ECO:0000256" key="4">
    <source>
        <dbReference type="ARBA" id="ARBA00022982"/>
    </source>
</evidence>
<dbReference type="KEGG" id="pfer:IRI77_05615"/>
<evidence type="ECO:0000256" key="5">
    <source>
        <dbReference type="ARBA" id="ARBA00023004"/>
    </source>
</evidence>
<evidence type="ECO:0000313" key="9">
    <source>
        <dbReference type="EMBL" id="QOY89432.1"/>
    </source>
</evidence>
<evidence type="ECO:0000259" key="8">
    <source>
        <dbReference type="PROSITE" id="PS51007"/>
    </source>
</evidence>
<dbReference type="PANTHER" id="PTHR33751">
    <property type="entry name" value="CBB3-TYPE CYTOCHROME C OXIDASE SUBUNIT FIXP"/>
    <property type="match status" value="1"/>
</dbReference>
<evidence type="ECO:0000256" key="1">
    <source>
        <dbReference type="ARBA" id="ARBA00022448"/>
    </source>
</evidence>
<dbReference type="InterPro" id="IPR009056">
    <property type="entry name" value="Cyt_c-like_dom"/>
</dbReference>
<dbReference type="Proteomes" id="UP000593892">
    <property type="component" value="Chromosome"/>
</dbReference>
<proteinExistence type="predicted"/>
<organism evidence="9 10">
    <name type="scientific">Paludibaculum fermentans</name>
    <dbReference type="NCBI Taxonomy" id="1473598"/>
    <lineage>
        <taxon>Bacteria</taxon>
        <taxon>Pseudomonadati</taxon>
        <taxon>Acidobacteriota</taxon>
        <taxon>Terriglobia</taxon>
        <taxon>Bryobacterales</taxon>
        <taxon>Bryobacteraceae</taxon>
        <taxon>Paludibaculum</taxon>
    </lineage>
</organism>
<dbReference type="PANTHER" id="PTHR33751:SF9">
    <property type="entry name" value="CYTOCHROME C4"/>
    <property type="match status" value="1"/>
</dbReference>
<dbReference type="PROSITE" id="PS51007">
    <property type="entry name" value="CYTC"/>
    <property type="match status" value="3"/>
</dbReference>